<dbReference type="Gene3D" id="2.40.400.10">
    <property type="entry name" value="Acetoacetate decarboxylase-like"/>
    <property type="match status" value="1"/>
</dbReference>
<name>A0A523TFP1_UNCAE</name>
<dbReference type="Pfam" id="PF06314">
    <property type="entry name" value="ADC"/>
    <property type="match status" value="1"/>
</dbReference>
<comment type="caution">
    <text evidence="1">The sequence shown here is derived from an EMBL/GenBank/DDBJ whole genome shotgun (WGS) entry which is preliminary data.</text>
</comment>
<reference evidence="1 2" key="1">
    <citation type="submission" date="2019-03" db="EMBL/GenBank/DDBJ databases">
        <title>Metabolic potential of uncultured bacteria and archaea associated with petroleum seepage in deep-sea sediments.</title>
        <authorList>
            <person name="Dong X."/>
            <person name="Hubert C."/>
        </authorList>
    </citation>
    <scope>NUCLEOTIDE SEQUENCE [LARGE SCALE GENOMIC DNA]</scope>
    <source>
        <strain evidence="1">E44_bin3</strain>
    </source>
</reference>
<dbReference type="InterPro" id="IPR010451">
    <property type="entry name" value="Acetoacetate_decarboxylase"/>
</dbReference>
<organism evidence="1 2">
    <name type="scientific">Aerophobetes bacterium</name>
    <dbReference type="NCBI Taxonomy" id="2030807"/>
    <lineage>
        <taxon>Bacteria</taxon>
        <taxon>Candidatus Aerophobota</taxon>
    </lineage>
</organism>
<dbReference type="EMBL" id="SOJT01000095">
    <property type="protein sequence ID" value="TET29147.1"/>
    <property type="molecule type" value="Genomic_DNA"/>
</dbReference>
<dbReference type="AlphaFoldDB" id="A0A523TFP1"/>
<evidence type="ECO:0000313" key="1">
    <source>
        <dbReference type="EMBL" id="TET29147.1"/>
    </source>
</evidence>
<dbReference type="GO" id="GO:0016829">
    <property type="term" value="F:lyase activity"/>
    <property type="evidence" value="ECO:0007669"/>
    <property type="project" value="InterPro"/>
</dbReference>
<evidence type="ECO:0008006" key="3">
    <source>
        <dbReference type="Google" id="ProtNLM"/>
    </source>
</evidence>
<evidence type="ECO:0000313" key="2">
    <source>
        <dbReference type="Proteomes" id="UP000316517"/>
    </source>
</evidence>
<sequence>MLKVKEWGYSNPVISPLYPSPPLYWIDFQVQLVVYETDISNVEKLLPYPLEPNGNKVITWISDEPFTNQGSGKEAAIYVQARYKDYVGVYEPFLYVNSEIPLCGGREIWGYCKKIANISLHFEKEQVRGEVERVRTKIMKCLCIREVPAKLEELPFGPIFSVKVIPGAAEDEPPLRQLVLTEGEMTAKEGMFYKGKGSVDYERSEIDPTYILEVKRVIAGYYGILSFVLPHGKIIYRYEDV</sequence>
<dbReference type="InterPro" id="IPR023375">
    <property type="entry name" value="ADC_dom_sf"/>
</dbReference>
<protein>
    <recommendedName>
        <fullName evidence="3">Acetoacetate decarboxylase</fullName>
    </recommendedName>
</protein>
<proteinExistence type="predicted"/>
<accession>A0A523TFP1</accession>
<gene>
    <name evidence="1" type="ORF">E3J68_02225</name>
</gene>
<dbReference type="SUPFAM" id="SSF160104">
    <property type="entry name" value="Acetoacetate decarboxylase-like"/>
    <property type="match status" value="1"/>
</dbReference>
<dbReference type="Proteomes" id="UP000316517">
    <property type="component" value="Unassembled WGS sequence"/>
</dbReference>